<dbReference type="RefSeq" id="WP_146649841.1">
    <property type="nucleotide sequence ID" value="NZ_CP012333.1"/>
</dbReference>
<dbReference type="AlphaFoldDB" id="A0A0K1PZJ2"/>
<feature type="compositionally biased region" description="Basic and acidic residues" evidence="1">
    <location>
        <begin position="56"/>
        <end position="82"/>
    </location>
</feature>
<dbReference type="Proteomes" id="UP000064967">
    <property type="component" value="Chromosome"/>
</dbReference>
<reference evidence="2 3" key="1">
    <citation type="submission" date="2015-08" db="EMBL/GenBank/DDBJ databases">
        <authorList>
            <person name="Babu N.S."/>
            <person name="Beckwith C.J."/>
            <person name="Beseler K.G."/>
            <person name="Brison A."/>
            <person name="Carone J.V."/>
            <person name="Caskin T.P."/>
            <person name="Diamond M."/>
            <person name="Durham M.E."/>
            <person name="Foxe J.M."/>
            <person name="Go M."/>
            <person name="Henderson B.A."/>
            <person name="Jones I.B."/>
            <person name="McGettigan J.A."/>
            <person name="Micheletti S.J."/>
            <person name="Nasrallah M.E."/>
            <person name="Ortiz D."/>
            <person name="Piller C.R."/>
            <person name="Privatt S.R."/>
            <person name="Schneider S.L."/>
            <person name="Sharp S."/>
            <person name="Smith T.C."/>
            <person name="Stanton J.D."/>
            <person name="Ullery H.E."/>
            <person name="Wilson R.J."/>
            <person name="Serrano M.G."/>
            <person name="Buck G."/>
            <person name="Lee V."/>
            <person name="Wang Y."/>
            <person name="Carvalho R."/>
            <person name="Voegtly L."/>
            <person name="Shi R."/>
            <person name="Duckworth R."/>
            <person name="Johnson A."/>
            <person name="Loviza R."/>
            <person name="Walstead R."/>
            <person name="Shah Z."/>
            <person name="Kiflezghi M."/>
            <person name="Wade K."/>
            <person name="Ball S.L."/>
            <person name="Bradley K.W."/>
            <person name="Asai D.J."/>
            <person name="Bowman C.A."/>
            <person name="Russell D.A."/>
            <person name="Pope W.H."/>
            <person name="Jacobs-Sera D."/>
            <person name="Hendrix R.W."/>
            <person name="Hatfull G.F."/>
        </authorList>
    </citation>
    <scope>NUCLEOTIDE SEQUENCE [LARGE SCALE GENOMIC DNA]</scope>
    <source>
        <strain evidence="2 3">DSM 27648</strain>
    </source>
</reference>
<dbReference type="OrthoDB" id="5536294at2"/>
<gene>
    <name evidence="2" type="ORF">AKJ09_05460</name>
</gene>
<sequence length="462" mass="47092">MDQRVFRGCLLALATGTGVALLGACESDPSNADGSAGQTTVVREEEDASSNVDEPDAARPDAARPDAARPDAAEVDASKDSGDATTPEPCEAGTWDDDGNAATECASCEAGTYCAGGEAAKVPCAEGTWDHDGTAATACTPWADCGLGSFVEATGTAVANRKCTTCPIGQTSTTTNAQSCEDVPPVPGGPCSTVGETFARSCGNCGTQAATCDADNVVSEFGSCSEPAGACAPGTNEAPTACGYCGTTSRTCNDQCTWVAQPCVGESIAVDRCMAGEKQDRTEGCQDDVTRAWTCGATCAWEPPAMTCETASRIVTVGTAVGTTTSRRVTQNSDKIKRLTASSVPCSLSTQTDTHYVYVEIRNPNATAAKIEVGASAATGQVTPDVLIAAYSTLPSDTDARKACLSGAEISCSGNSATYSACLTGTKTPAIPAKGSIWVYVGNYRAGDEPLTFDLKTKITAL</sequence>
<dbReference type="Gene3D" id="2.10.50.10">
    <property type="entry name" value="Tumor Necrosis Factor Receptor, subunit A, domain 2"/>
    <property type="match status" value="1"/>
</dbReference>
<organism evidence="2 3">
    <name type="scientific">Labilithrix luteola</name>
    <dbReference type="NCBI Taxonomy" id="1391654"/>
    <lineage>
        <taxon>Bacteria</taxon>
        <taxon>Pseudomonadati</taxon>
        <taxon>Myxococcota</taxon>
        <taxon>Polyangia</taxon>
        <taxon>Polyangiales</taxon>
        <taxon>Labilitrichaceae</taxon>
        <taxon>Labilithrix</taxon>
    </lineage>
</organism>
<dbReference type="EMBL" id="CP012333">
    <property type="protein sequence ID" value="AKU98796.1"/>
    <property type="molecule type" value="Genomic_DNA"/>
</dbReference>
<evidence type="ECO:0000256" key="1">
    <source>
        <dbReference type="SAM" id="MobiDB-lite"/>
    </source>
</evidence>
<evidence type="ECO:0000313" key="2">
    <source>
        <dbReference type="EMBL" id="AKU98796.1"/>
    </source>
</evidence>
<feature type="region of interest" description="Disordered" evidence="1">
    <location>
        <begin position="28"/>
        <end position="96"/>
    </location>
</feature>
<evidence type="ECO:0000313" key="3">
    <source>
        <dbReference type="Proteomes" id="UP000064967"/>
    </source>
</evidence>
<dbReference type="PROSITE" id="PS51257">
    <property type="entry name" value="PROKAR_LIPOPROTEIN"/>
    <property type="match status" value="1"/>
</dbReference>
<feature type="compositionally biased region" description="Polar residues" evidence="1">
    <location>
        <begin position="28"/>
        <end position="41"/>
    </location>
</feature>
<proteinExistence type="predicted"/>
<name>A0A0K1PZJ2_9BACT</name>
<protein>
    <submittedName>
        <fullName evidence="2">BNR repeat domain protein</fullName>
    </submittedName>
</protein>
<dbReference type="KEGG" id="llu:AKJ09_05460"/>
<accession>A0A0K1PZJ2</accession>
<keyword evidence="3" id="KW-1185">Reference proteome</keyword>